<name>A0A024HQ55_PSEKB</name>
<proteinExistence type="predicted"/>
<dbReference type="EMBL" id="HG322950">
    <property type="protein sequence ID" value="CDF86794.1"/>
    <property type="molecule type" value="Genomic_DNA"/>
</dbReference>
<evidence type="ECO:0000313" key="2">
    <source>
        <dbReference type="Proteomes" id="UP000025241"/>
    </source>
</evidence>
<gene>
    <name evidence="1" type="ORF">PKB_5484</name>
</gene>
<organism evidence="1 2">
    <name type="scientific">Pseudomonas knackmussii (strain DSM 6978 / CCUG 54928 / LMG 23759 / B13)</name>
    <dbReference type="NCBI Taxonomy" id="1301098"/>
    <lineage>
        <taxon>Bacteria</taxon>
        <taxon>Pseudomonadati</taxon>
        <taxon>Pseudomonadota</taxon>
        <taxon>Gammaproteobacteria</taxon>
        <taxon>Pseudomonadales</taxon>
        <taxon>Pseudomonadaceae</taxon>
        <taxon>Pseudomonas</taxon>
    </lineage>
</organism>
<sequence>MRNRKRTYSGCPVLTVATQISSYLDNGAVPANAQYLPVPPGKVVRKRGFWLHPGYRMHHTAVLFLISTDVYAMNADDFYERRDQFYCYLSHKAGTAYIGRVEQAGESQQLLHPLMPDLHEPLDVQLDGLTYVGHVISAI</sequence>
<evidence type="ECO:0000313" key="1">
    <source>
        <dbReference type="EMBL" id="CDF86794.1"/>
    </source>
</evidence>
<dbReference type="OrthoDB" id="6996868at2"/>
<dbReference type="AlphaFoldDB" id="A0A024HQ55"/>
<dbReference type="HOGENOM" id="CLU_1804489_0_0_6"/>
<reference evidence="1 2" key="2">
    <citation type="submission" date="2014-05" db="EMBL/GenBank/DDBJ databases">
        <title>Genome sequence of the 3-chlorobenzoate degrading bacterium Pseudomonas knackmussii B13 shows multiple evidence for horizontal gene transfer.</title>
        <authorList>
            <person name="Miyazaki R."/>
            <person name="Bertelli C."/>
            <person name="Falquet L."/>
            <person name="Robinson-Rechavi M."/>
            <person name="Gharib W."/>
            <person name="Roy S."/>
            <person name="Van der Meer J.R."/>
        </authorList>
    </citation>
    <scope>NUCLEOTIDE SEQUENCE [LARGE SCALE GENOMIC DNA]</scope>
    <source>
        <strain evidence="1 2">B13</strain>
    </source>
</reference>
<dbReference type="STRING" id="1301098.PKB_5484"/>
<dbReference type="Proteomes" id="UP000025241">
    <property type="component" value="Chromosome I"/>
</dbReference>
<reference evidence="1 2" key="1">
    <citation type="submission" date="2013-03" db="EMBL/GenBank/DDBJ databases">
        <authorList>
            <person name="Linke B."/>
        </authorList>
    </citation>
    <scope>NUCLEOTIDE SEQUENCE [LARGE SCALE GENOMIC DNA]</scope>
    <source>
        <strain evidence="1 2">B13</strain>
    </source>
</reference>
<dbReference type="KEGG" id="pkc:PKB_5484"/>
<dbReference type="PATRIC" id="fig|1301098.3.peg.5463"/>
<protein>
    <submittedName>
        <fullName evidence="1">Uncharacterized protein</fullName>
    </submittedName>
</protein>
<accession>A0A024HQ55</accession>
<keyword evidence="2" id="KW-1185">Reference proteome</keyword>